<proteinExistence type="predicted"/>
<gene>
    <name evidence="2" type="ORF">C7M84_001402</name>
</gene>
<feature type="region of interest" description="Disordered" evidence="1">
    <location>
        <begin position="194"/>
        <end position="318"/>
    </location>
</feature>
<evidence type="ECO:0000256" key="1">
    <source>
        <dbReference type="SAM" id="MobiDB-lite"/>
    </source>
</evidence>
<feature type="compositionally biased region" description="Low complexity" evidence="1">
    <location>
        <begin position="214"/>
        <end position="233"/>
    </location>
</feature>
<reference evidence="2 3" key="2">
    <citation type="submission" date="2019-01" db="EMBL/GenBank/DDBJ databases">
        <title>The decoding of complex shrimp genome reveals the adaptation for benthos swimmer, frequently molting mechanism and breeding impact on genome.</title>
        <authorList>
            <person name="Sun Y."/>
            <person name="Gao Y."/>
            <person name="Yu Y."/>
        </authorList>
    </citation>
    <scope>NUCLEOTIDE SEQUENCE [LARGE SCALE GENOMIC DNA]</scope>
    <source>
        <tissue evidence="2">Muscle</tissue>
    </source>
</reference>
<dbReference type="GO" id="GO:0016787">
    <property type="term" value="F:hydrolase activity"/>
    <property type="evidence" value="ECO:0007669"/>
    <property type="project" value="UniProtKB-KW"/>
</dbReference>
<keyword evidence="2" id="KW-0378">Hydrolase</keyword>
<keyword evidence="3" id="KW-1185">Reference proteome</keyword>
<accession>A0A3R7N877</accession>
<feature type="region of interest" description="Disordered" evidence="1">
    <location>
        <begin position="89"/>
        <end position="120"/>
    </location>
</feature>
<comment type="caution">
    <text evidence="2">The sequence shown here is derived from an EMBL/GenBank/DDBJ whole genome shotgun (WGS) entry which is preliminary data.</text>
</comment>
<evidence type="ECO:0000313" key="2">
    <source>
        <dbReference type="EMBL" id="ROT79884.1"/>
    </source>
</evidence>
<dbReference type="AlphaFoldDB" id="A0A3R7N877"/>
<evidence type="ECO:0000313" key="3">
    <source>
        <dbReference type="Proteomes" id="UP000283509"/>
    </source>
</evidence>
<name>A0A3R7N877_PENVA</name>
<organism evidence="2 3">
    <name type="scientific">Penaeus vannamei</name>
    <name type="common">Whiteleg shrimp</name>
    <name type="synonym">Litopenaeus vannamei</name>
    <dbReference type="NCBI Taxonomy" id="6689"/>
    <lineage>
        <taxon>Eukaryota</taxon>
        <taxon>Metazoa</taxon>
        <taxon>Ecdysozoa</taxon>
        <taxon>Arthropoda</taxon>
        <taxon>Crustacea</taxon>
        <taxon>Multicrustacea</taxon>
        <taxon>Malacostraca</taxon>
        <taxon>Eumalacostraca</taxon>
        <taxon>Eucarida</taxon>
        <taxon>Decapoda</taxon>
        <taxon>Dendrobranchiata</taxon>
        <taxon>Penaeoidea</taxon>
        <taxon>Penaeidae</taxon>
        <taxon>Penaeus</taxon>
    </lineage>
</organism>
<sequence length="564" mass="62132">MTRLIQWPTSHHLQHQKKENEHHRNISRLIEPENLLRLVIAVARCEQRRRGFGVPMSQSPTSRMLPMHSRHRCRHSRCHKPPPACRTQPACSDAADTPLSQRASARRLTTRCPLSTSRRQSGPHAYNRLCTATSADIADDHQRRLRHLRQPHYATSHSTQPLRCHYRCLRRRLRRCHSRHNDIATDTVAVTGRASAAASRQLPQLDTSRCTSLTDTSPQPRTRRPTNPQPRFTSSHKPLLLPPPVHSRTKPAVTPLPPPLRHTAASTTPRRCRHSPLSDSRHKPTSLPTQPPHACHTAATTEPSLRPTTQPLSQPTTTDIAADTAAVTADTTDIAADTAAVTADNRHRRLPDTAAATADTTDIAADTAAVTADTTDIAADTAAAQPTHRHRCRHDTADTTDIAADTAAATAATSLPTQPLPQPTPTHTAAADIAADTAAVTDSDSCHSRQTDIAADTADTAAATADTNRTRRCRHSRCHSRPAAATRHTTDITADTAAHSRHSRCHSRLRRCTADTTDITADTAAVTAAPPPQHSRLRRCHSRHNRHHCRHSRCHSRRCHNRHR</sequence>
<feature type="compositionally biased region" description="Polar residues" evidence="1">
    <location>
        <begin position="201"/>
        <end position="213"/>
    </location>
</feature>
<dbReference type="EMBL" id="QCYY01001178">
    <property type="protein sequence ID" value="ROT79884.1"/>
    <property type="molecule type" value="Genomic_DNA"/>
</dbReference>
<reference evidence="2 3" key="1">
    <citation type="submission" date="2018-04" db="EMBL/GenBank/DDBJ databases">
        <authorList>
            <person name="Zhang X."/>
            <person name="Yuan J."/>
            <person name="Li F."/>
            <person name="Xiang J."/>
        </authorList>
    </citation>
    <scope>NUCLEOTIDE SEQUENCE [LARGE SCALE GENOMIC DNA]</scope>
    <source>
        <tissue evidence="2">Muscle</tissue>
    </source>
</reference>
<dbReference type="Proteomes" id="UP000283509">
    <property type="component" value="Unassembled WGS sequence"/>
</dbReference>
<feature type="region of interest" description="Disordered" evidence="1">
    <location>
        <begin position="1"/>
        <end position="26"/>
    </location>
</feature>
<feature type="compositionally biased region" description="Low complexity" evidence="1">
    <location>
        <begin position="307"/>
        <end position="318"/>
    </location>
</feature>
<protein>
    <submittedName>
        <fullName evidence="2">Glycosyl hydrolase</fullName>
    </submittedName>
</protein>